<dbReference type="PANTHER" id="PTHR42659:SF2">
    <property type="entry name" value="XANTHINE DEHYDROGENASE SUBUNIT C-RELATED"/>
    <property type="match status" value="1"/>
</dbReference>
<evidence type="ECO:0000259" key="4">
    <source>
        <dbReference type="PROSITE" id="PS51387"/>
    </source>
</evidence>
<keyword evidence="3" id="KW-0560">Oxidoreductase</keyword>
<dbReference type="Pfam" id="PF00941">
    <property type="entry name" value="FAD_binding_5"/>
    <property type="match status" value="1"/>
</dbReference>
<sequence>MYTTEFDYQRANSVSEALAMLAQNPDAKLLAGGHSLVPAMKLRLASPSALIDVSRIADLRGIRVEGGTVVIGAMTTHRDVEFSETLADVVPILPEVARLIGDPMVRNKGTVGGALAHADPAADYPAVMLALGASMKIASSEGERVVPADEFFLGMFQTAVEPGEMLVEIHVPARSSGEGQAYAKFPHPASRYAIAGVAAVVKASSGAVTQARVAMTGAGEQAVRLTKVEAALQGQPLSAASIAAAVASAVSPDDLIGDSFASAEYRAHLVSVQARDALTRAFERANT</sequence>
<evidence type="ECO:0000256" key="1">
    <source>
        <dbReference type="ARBA" id="ARBA00022630"/>
    </source>
</evidence>
<dbReference type="SUPFAM" id="SSF56176">
    <property type="entry name" value="FAD-binding/transporter-associated domain-like"/>
    <property type="match status" value="1"/>
</dbReference>
<dbReference type="SMART" id="SM01092">
    <property type="entry name" value="CO_deh_flav_C"/>
    <property type="match status" value="1"/>
</dbReference>
<dbReference type="InterPro" id="IPR036318">
    <property type="entry name" value="FAD-bd_PCMH-like_sf"/>
</dbReference>
<dbReference type="InterPro" id="IPR002346">
    <property type="entry name" value="Mopterin_DH_FAD-bd"/>
</dbReference>
<gene>
    <name evidence="5" type="ORF">DES52_11594</name>
</gene>
<dbReference type="GO" id="GO:0016491">
    <property type="term" value="F:oxidoreductase activity"/>
    <property type="evidence" value="ECO:0007669"/>
    <property type="project" value="UniProtKB-KW"/>
</dbReference>
<dbReference type="Gene3D" id="3.30.43.10">
    <property type="entry name" value="Uridine Diphospho-n-acetylenolpyruvylglucosamine Reductase, domain 2"/>
    <property type="match status" value="1"/>
</dbReference>
<keyword evidence="2" id="KW-0274">FAD</keyword>
<keyword evidence="6" id="KW-1185">Reference proteome</keyword>
<protein>
    <submittedName>
        <fullName evidence="5">Carbon-monoxide dehydrogenase medium subunit</fullName>
    </submittedName>
</protein>
<evidence type="ECO:0000256" key="2">
    <source>
        <dbReference type="ARBA" id="ARBA00022827"/>
    </source>
</evidence>
<dbReference type="Gene3D" id="3.30.465.10">
    <property type="match status" value="1"/>
</dbReference>
<accession>A0A318SIF6</accession>
<dbReference type="GO" id="GO:0071949">
    <property type="term" value="F:FAD binding"/>
    <property type="evidence" value="ECO:0007669"/>
    <property type="project" value="InterPro"/>
</dbReference>
<dbReference type="Gene3D" id="3.30.390.50">
    <property type="entry name" value="CO dehydrogenase flavoprotein, C-terminal domain"/>
    <property type="match status" value="1"/>
</dbReference>
<feature type="domain" description="FAD-binding PCMH-type" evidence="4">
    <location>
        <begin position="1"/>
        <end position="176"/>
    </location>
</feature>
<reference evidence="5 6" key="1">
    <citation type="submission" date="2018-06" db="EMBL/GenBank/DDBJ databases">
        <title>Genomic Encyclopedia of Type Strains, Phase IV (KMG-IV): sequencing the most valuable type-strain genomes for metagenomic binning, comparative biology and taxonomic classification.</title>
        <authorList>
            <person name="Goeker M."/>
        </authorList>
    </citation>
    <scope>NUCLEOTIDE SEQUENCE [LARGE SCALE GENOMIC DNA]</scope>
    <source>
        <strain evidence="5 6">DSM 18048</strain>
    </source>
</reference>
<name>A0A318SIF6_9DEIO</name>
<dbReference type="InterPro" id="IPR005107">
    <property type="entry name" value="CO_DH_flav_C"/>
</dbReference>
<dbReference type="PANTHER" id="PTHR42659">
    <property type="entry name" value="XANTHINE DEHYDROGENASE SUBUNIT C-RELATED"/>
    <property type="match status" value="1"/>
</dbReference>
<dbReference type="AlphaFoldDB" id="A0A318SIF6"/>
<dbReference type="Proteomes" id="UP000248326">
    <property type="component" value="Unassembled WGS sequence"/>
</dbReference>
<dbReference type="SUPFAM" id="SSF55447">
    <property type="entry name" value="CO dehydrogenase flavoprotein C-terminal domain-like"/>
    <property type="match status" value="1"/>
</dbReference>
<dbReference type="OrthoDB" id="9774454at2"/>
<dbReference type="FunFam" id="3.30.465.10:FF:000017">
    <property type="entry name" value="Xanthine dehydrogenase, FAD binding subunit"/>
    <property type="match status" value="1"/>
</dbReference>
<evidence type="ECO:0000313" key="6">
    <source>
        <dbReference type="Proteomes" id="UP000248326"/>
    </source>
</evidence>
<dbReference type="InterPro" id="IPR036683">
    <property type="entry name" value="CO_DH_flav_C_dom_sf"/>
</dbReference>
<dbReference type="InterPro" id="IPR051312">
    <property type="entry name" value="Diverse_Substr_Oxidored"/>
</dbReference>
<comment type="caution">
    <text evidence="5">The sequence shown here is derived from an EMBL/GenBank/DDBJ whole genome shotgun (WGS) entry which is preliminary data.</text>
</comment>
<dbReference type="InterPro" id="IPR016167">
    <property type="entry name" value="FAD-bd_PCMH_sub1"/>
</dbReference>
<dbReference type="PROSITE" id="PS51387">
    <property type="entry name" value="FAD_PCMH"/>
    <property type="match status" value="1"/>
</dbReference>
<organism evidence="5 6">
    <name type="scientific">Deinococcus yavapaiensis KR-236</name>
    <dbReference type="NCBI Taxonomy" id="694435"/>
    <lineage>
        <taxon>Bacteria</taxon>
        <taxon>Thermotogati</taxon>
        <taxon>Deinococcota</taxon>
        <taxon>Deinococci</taxon>
        <taxon>Deinococcales</taxon>
        <taxon>Deinococcaceae</taxon>
        <taxon>Deinococcus</taxon>
    </lineage>
</organism>
<evidence type="ECO:0000313" key="5">
    <source>
        <dbReference type="EMBL" id="PYE51162.1"/>
    </source>
</evidence>
<dbReference type="RefSeq" id="WP_110888068.1">
    <property type="nucleotide sequence ID" value="NZ_QJSX01000015.1"/>
</dbReference>
<dbReference type="InterPro" id="IPR016166">
    <property type="entry name" value="FAD-bd_PCMH"/>
</dbReference>
<dbReference type="Pfam" id="PF03450">
    <property type="entry name" value="CO_deh_flav_C"/>
    <property type="match status" value="1"/>
</dbReference>
<dbReference type="InterPro" id="IPR016169">
    <property type="entry name" value="FAD-bd_PCMH_sub2"/>
</dbReference>
<keyword evidence="1" id="KW-0285">Flavoprotein</keyword>
<dbReference type="EMBL" id="QJSX01000015">
    <property type="protein sequence ID" value="PYE51162.1"/>
    <property type="molecule type" value="Genomic_DNA"/>
</dbReference>
<evidence type="ECO:0000256" key="3">
    <source>
        <dbReference type="ARBA" id="ARBA00023002"/>
    </source>
</evidence>
<proteinExistence type="predicted"/>